<keyword evidence="12 15" id="KW-0472">Membrane</keyword>
<dbReference type="EMBL" id="UGOW01000003">
    <property type="protein sequence ID" value="STY83057.1"/>
    <property type="molecule type" value="Genomic_DNA"/>
</dbReference>
<organism evidence="17 19">
    <name type="scientific">Legionella quateirensis</name>
    <dbReference type="NCBI Taxonomy" id="45072"/>
    <lineage>
        <taxon>Bacteria</taxon>
        <taxon>Pseudomonadati</taxon>
        <taxon>Pseudomonadota</taxon>
        <taxon>Gammaproteobacteria</taxon>
        <taxon>Legionellales</taxon>
        <taxon>Legionellaceae</taxon>
        <taxon>Legionella</taxon>
    </lineage>
</organism>
<evidence type="ECO:0000256" key="1">
    <source>
        <dbReference type="ARBA" id="ARBA00004429"/>
    </source>
</evidence>
<evidence type="ECO:0000256" key="3">
    <source>
        <dbReference type="ARBA" id="ARBA00017053"/>
    </source>
</evidence>
<dbReference type="Proteomes" id="UP000054639">
    <property type="component" value="Unassembled WGS sequence"/>
</dbReference>
<evidence type="ECO:0000313" key="18">
    <source>
        <dbReference type="Proteomes" id="UP000054639"/>
    </source>
</evidence>
<keyword evidence="11 15" id="KW-1133">Transmembrane helix</keyword>
<evidence type="ECO:0000256" key="2">
    <source>
        <dbReference type="ARBA" id="ARBA00008224"/>
    </source>
</evidence>
<reference evidence="16 18" key="1">
    <citation type="submission" date="2015-11" db="EMBL/GenBank/DDBJ databases">
        <title>Genomic analysis of 38 Legionella species identifies large and diverse effector repertoires.</title>
        <authorList>
            <person name="Burstein D."/>
            <person name="Amaro F."/>
            <person name="Zusman T."/>
            <person name="Lifshitz Z."/>
            <person name="Cohen O."/>
            <person name="Gilbert J.A."/>
            <person name="Pupko T."/>
            <person name="Shuman H.A."/>
            <person name="Segal G."/>
        </authorList>
    </citation>
    <scope>NUCLEOTIDE SEQUENCE [LARGE SCALE GENOMIC DNA]</scope>
    <source>
        <strain evidence="16 18">ATCC 49507</strain>
    </source>
</reference>
<keyword evidence="10" id="KW-0476">Mercury</keyword>
<keyword evidence="4" id="KW-0813">Transport</keyword>
<keyword evidence="8 15" id="KW-0812">Transmembrane</keyword>
<dbReference type="Proteomes" id="UP000254230">
    <property type="component" value="Unassembled WGS sequence"/>
</dbReference>
<accession>A0A378P8W2</accession>
<dbReference type="GO" id="GO:0015097">
    <property type="term" value="F:mercury ion transmembrane transporter activity"/>
    <property type="evidence" value="ECO:0007669"/>
    <property type="project" value="InterPro"/>
</dbReference>
<keyword evidence="7" id="KW-0997">Cell inner membrane</keyword>
<feature type="transmembrane region" description="Helical" evidence="15">
    <location>
        <begin position="49"/>
        <end position="70"/>
    </location>
</feature>
<dbReference type="InterPro" id="IPR003457">
    <property type="entry name" value="Transprt_MerT"/>
</dbReference>
<evidence type="ECO:0000256" key="4">
    <source>
        <dbReference type="ARBA" id="ARBA00022448"/>
    </source>
</evidence>
<keyword evidence="5" id="KW-0475">Mercuric resistance</keyword>
<evidence type="ECO:0000256" key="10">
    <source>
        <dbReference type="ARBA" id="ARBA00022914"/>
    </source>
</evidence>
<comment type="function">
    <text evidence="14">Involved in mercury resistance. Probably transfers a mercuric ion from the periplasmic Hg(2+)-binding protein MerP to the cytoplasmic mercuric reductase MerA.</text>
</comment>
<dbReference type="Pfam" id="PF02411">
    <property type="entry name" value="MerT"/>
    <property type="match status" value="1"/>
</dbReference>
<dbReference type="OrthoDB" id="9813737at2"/>
<evidence type="ECO:0000313" key="16">
    <source>
        <dbReference type="EMBL" id="KTD53892.1"/>
    </source>
</evidence>
<dbReference type="GO" id="GO:0046872">
    <property type="term" value="F:metal ion binding"/>
    <property type="evidence" value="ECO:0007669"/>
    <property type="project" value="UniProtKB-KW"/>
</dbReference>
<evidence type="ECO:0000256" key="8">
    <source>
        <dbReference type="ARBA" id="ARBA00022692"/>
    </source>
</evidence>
<evidence type="ECO:0000256" key="9">
    <source>
        <dbReference type="ARBA" id="ARBA00022723"/>
    </source>
</evidence>
<keyword evidence="6" id="KW-1003">Cell membrane</keyword>
<protein>
    <recommendedName>
        <fullName evidence="3">Mercuric transport protein MerT</fullName>
    </recommendedName>
    <alternativeName>
        <fullName evidence="13">Mercury ion transport protein</fullName>
    </alternativeName>
</protein>
<name>A0A378P8W2_9GAMM</name>
<proteinExistence type="inferred from homology"/>
<dbReference type="GO" id="GO:0005886">
    <property type="term" value="C:plasma membrane"/>
    <property type="evidence" value="ECO:0007669"/>
    <property type="project" value="UniProtKB-SubCell"/>
</dbReference>
<evidence type="ECO:0000256" key="12">
    <source>
        <dbReference type="ARBA" id="ARBA00023136"/>
    </source>
</evidence>
<comment type="subcellular location">
    <subcellularLocation>
        <location evidence="1">Cell inner membrane</location>
        <topology evidence="1">Multi-pass membrane protein</topology>
    </subcellularLocation>
</comment>
<keyword evidence="18" id="KW-1185">Reference proteome</keyword>
<evidence type="ECO:0000256" key="11">
    <source>
        <dbReference type="ARBA" id="ARBA00022989"/>
    </source>
</evidence>
<evidence type="ECO:0000256" key="13">
    <source>
        <dbReference type="ARBA" id="ARBA00030934"/>
    </source>
</evidence>
<feature type="transmembrane region" description="Helical" evidence="15">
    <location>
        <begin position="90"/>
        <end position="110"/>
    </location>
</feature>
<evidence type="ECO:0000256" key="7">
    <source>
        <dbReference type="ARBA" id="ARBA00022519"/>
    </source>
</evidence>
<reference evidence="17 19" key="2">
    <citation type="submission" date="2018-06" db="EMBL/GenBank/DDBJ databases">
        <authorList>
            <consortium name="Pathogen Informatics"/>
            <person name="Doyle S."/>
        </authorList>
    </citation>
    <scope>NUCLEOTIDE SEQUENCE [LARGE SCALE GENOMIC DNA]</scope>
    <source>
        <strain evidence="17 19">NCTC12376</strain>
    </source>
</reference>
<dbReference type="AlphaFoldDB" id="A0A378P8W2"/>
<gene>
    <name evidence="16" type="ORF">Lqua_0331</name>
    <name evidence="17" type="ORF">NCTC12376_03523</name>
</gene>
<evidence type="ECO:0000313" key="17">
    <source>
        <dbReference type="EMBL" id="STY83057.1"/>
    </source>
</evidence>
<keyword evidence="9" id="KW-0479">Metal-binding</keyword>
<evidence type="ECO:0000256" key="15">
    <source>
        <dbReference type="SAM" id="Phobius"/>
    </source>
</evidence>
<evidence type="ECO:0000313" key="19">
    <source>
        <dbReference type="Proteomes" id="UP000254230"/>
    </source>
</evidence>
<evidence type="ECO:0000256" key="5">
    <source>
        <dbReference type="ARBA" id="ARBA00022466"/>
    </source>
</evidence>
<dbReference type="Gene3D" id="1.10.287.910">
    <property type="entry name" value="bacterial mercury transporter, merf"/>
    <property type="match status" value="1"/>
</dbReference>
<comment type="similarity">
    <text evidence="2">Belongs to the MerT family.</text>
</comment>
<evidence type="ECO:0000256" key="14">
    <source>
        <dbReference type="ARBA" id="ARBA00045720"/>
    </source>
</evidence>
<evidence type="ECO:0000256" key="6">
    <source>
        <dbReference type="ARBA" id="ARBA00022475"/>
    </source>
</evidence>
<sequence length="113" mass="12473">MKNPPWTISALGGAIIGALTASLCCIGPGVLLAFGISGAWVSTFTQLEFLRPIGLVITLGFLMLAFWKLYLEAPQSCSADKPCALRIQRFIFWVITLLLILLLAFPRYAFLFY</sequence>
<dbReference type="EMBL" id="LNYR01000003">
    <property type="protein sequence ID" value="KTD53892.1"/>
    <property type="molecule type" value="Genomic_DNA"/>
</dbReference>
<dbReference type="RefSeq" id="WP_058472587.1">
    <property type="nucleotide sequence ID" value="NZ_CAAAIL010000009.1"/>
</dbReference>
<dbReference type="STRING" id="45072.Lqua_0331"/>